<protein>
    <submittedName>
        <fullName evidence="6">Helix-turn-helix transcriptional regulator</fullName>
    </submittedName>
</protein>
<feature type="transmembrane region" description="Helical" evidence="4">
    <location>
        <begin position="106"/>
        <end position="128"/>
    </location>
</feature>
<feature type="domain" description="HTH luxR-type" evidence="5">
    <location>
        <begin position="426"/>
        <end position="491"/>
    </location>
</feature>
<feature type="transmembrane region" description="Helical" evidence="4">
    <location>
        <begin position="223"/>
        <end position="243"/>
    </location>
</feature>
<feature type="transmembrane region" description="Helical" evidence="4">
    <location>
        <begin position="343"/>
        <end position="361"/>
    </location>
</feature>
<organism evidence="6 7">
    <name type="scientific">Adlercreutzia mucosicola</name>
    <dbReference type="NCBI Taxonomy" id="580026"/>
    <lineage>
        <taxon>Bacteria</taxon>
        <taxon>Bacillati</taxon>
        <taxon>Actinomycetota</taxon>
        <taxon>Coriobacteriia</taxon>
        <taxon>Eggerthellales</taxon>
        <taxon>Eggerthellaceae</taxon>
        <taxon>Adlercreutzia</taxon>
    </lineage>
</organism>
<keyword evidence="1" id="KW-0805">Transcription regulation</keyword>
<dbReference type="InterPro" id="IPR016032">
    <property type="entry name" value="Sig_transdc_resp-reg_C-effctor"/>
</dbReference>
<dbReference type="Proteomes" id="UP000463388">
    <property type="component" value="Unassembled WGS sequence"/>
</dbReference>
<keyword evidence="4" id="KW-0812">Transmembrane</keyword>
<dbReference type="GO" id="GO:0003677">
    <property type="term" value="F:DNA binding"/>
    <property type="evidence" value="ECO:0007669"/>
    <property type="project" value="UniProtKB-KW"/>
</dbReference>
<feature type="transmembrane region" description="Helical" evidence="4">
    <location>
        <begin position="190"/>
        <end position="211"/>
    </location>
</feature>
<evidence type="ECO:0000256" key="1">
    <source>
        <dbReference type="ARBA" id="ARBA00023015"/>
    </source>
</evidence>
<dbReference type="SMART" id="SM00421">
    <property type="entry name" value="HTH_LUXR"/>
    <property type="match status" value="1"/>
</dbReference>
<sequence length="495" mass="53188">MGAALAPGVVAQGRAREGLARIGRDAMATEERPHLKGRIIEMPLAFTGMGLFRAWTETVYSNGSIAFPAQDETGFGFAAFNMMAAVVLVVLAVSSRRIAPLYGKPALPWITGGCLVLSASMNFSTIYWPSLAGLFGAPAALLGAVGIALIILLWSELFGCLNPFRVALYFSGGLVAGALVLWLFKGLAIPWLWVCTCLIPVVSLECLRRAYAALPDNERPRPSWGTFSFPWKPIAVVALYSVAYGLCESVFGGELGIHSGLGCVVAAGAVYLVVCLRRDRLHLSFTYYAACPLLLASLVPLGAVLPFGGEIASFCALGAYTLVLIAIMVVLSNMTYQYGFNAVWLFGIERAVRLVSVQLGLEANETLAEFSFGYGALCIAVAAAVVVATFLFLSEKQLTTPWGAVLKTLVGQSYGDRSRIGAKCDELSEQFGLTSRESEILTLMVQGKKQGQIARDLYIAPSTVKTHIKHLYQKLDVHSRKELCDLVGVEATCDK</sequence>
<evidence type="ECO:0000256" key="2">
    <source>
        <dbReference type="ARBA" id="ARBA00023125"/>
    </source>
</evidence>
<dbReference type="InterPro" id="IPR036388">
    <property type="entry name" value="WH-like_DNA-bd_sf"/>
</dbReference>
<dbReference type="CDD" id="cd06170">
    <property type="entry name" value="LuxR_C_like"/>
    <property type="match status" value="1"/>
</dbReference>
<feature type="transmembrane region" description="Helical" evidence="4">
    <location>
        <begin position="311"/>
        <end position="331"/>
    </location>
</feature>
<dbReference type="InterPro" id="IPR000792">
    <property type="entry name" value="Tscrpt_reg_LuxR_C"/>
</dbReference>
<keyword evidence="7" id="KW-1185">Reference proteome</keyword>
<dbReference type="PANTHER" id="PTHR44688">
    <property type="entry name" value="DNA-BINDING TRANSCRIPTIONAL ACTIVATOR DEVR_DOSR"/>
    <property type="match status" value="1"/>
</dbReference>
<feature type="transmembrane region" description="Helical" evidence="4">
    <location>
        <begin position="75"/>
        <end position="94"/>
    </location>
</feature>
<accession>A0A6N8JNU6</accession>
<feature type="transmembrane region" description="Helical" evidence="4">
    <location>
        <begin position="255"/>
        <end position="274"/>
    </location>
</feature>
<keyword evidence="4" id="KW-0472">Membrane</keyword>
<dbReference type="SUPFAM" id="SSF46894">
    <property type="entry name" value="C-terminal effector domain of the bipartite response regulators"/>
    <property type="match status" value="1"/>
</dbReference>
<name>A0A6N8JNU6_9ACTN</name>
<proteinExistence type="predicted"/>
<dbReference type="PROSITE" id="PS50043">
    <property type="entry name" value="HTH_LUXR_2"/>
    <property type="match status" value="1"/>
</dbReference>
<dbReference type="AlphaFoldDB" id="A0A6N8JNU6"/>
<feature type="transmembrane region" description="Helical" evidence="4">
    <location>
        <begin position="166"/>
        <end position="184"/>
    </location>
</feature>
<evidence type="ECO:0000313" key="6">
    <source>
        <dbReference type="EMBL" id="MVX60486.1"/>
    </source>
</evidence>
<keyword evidence="4" id="KW-1133">Transmembrane helix</keyword>
<comment type="caution">
    <text evidence="6">The sequence shown here is derived from an EMBL/GenBank/DDBJ whole genome shotgun (WGS) entry which is preliminary data.</text>
</comment>
<evidence type="ECO:0000256" key="4">
    <source>
        <dbReference type="SAM" id="Phobius"/>
    </source>
</evidence>
<evidence type="ECO:0000259" key="5">
    <source>
        <dbReference type="PROSITE" id="PS50043"/>
    </source>
</evidence>
<reference evidence="6 7" key="1">
    <citation type="submission" date="2019-12" db="EMBL/GenBank/DDBJ databases">
        <title>Microbes associate with the intestines of laboratory mice.</title>
        <authorList>
            <person name="Navarre W."/>
            <person name="Wong E."/>
        </authorList>
    </citation>
    <scope>NUCLEOTIDE SEQUENCE [LARGE SCALE GENOMIC DNA]</scope>
    <source>
        <strain evidence="6 7">NM66_B29</strain>
    </source>
</reference>
<dbReference type="PRINTS" id="PR00038">
    <property type="entry name" value="HTHLUXR"/>
</dbReference>
<keyword evidence="3" id="KW-0804">Transcription</keyword>
<feature type="transmembrane region" description="Helical" evidence="4">
    <location>
        <begin position="134"/>
        <end position="154"/>
    </location>
</feature>
<feature type="transmembrane region" description="Helical" evidence="4">
    <location>
        <begin position="373"/>
        <end position="393"/>
    </location>
</feature>
<dbReference type="GO" id="GO:0006355">
    <property type="term" value="P:regulation of DNA-templated transcription"/>
    <property type="evidence" value="ECO:0007669"/>
    <property type="project" value="InterPro"/>
</dbReference>
<dbReference type="Gene3D" id="1.10.10.10">
    <property type="entry name" value="Winged helix-like DNA-binding domain superfamily/Winged helix DNA-binding domain"/>
    <property type="match status" value="1"/>
</dbReference>
<dbReference type="EMBL" id="WSRR01000004">
    <property type="protein sequence ID" value="MVX60486.1"/>
    <property type="molecule type" value="Genomic_DNA"/>
</dbReference>
<evidence type="ECO:0000313" key="7">
    <source>
        <dbReference type="Proteomes" id="UP000463388"/>
    </source>
</evidence>
<keyword evidence="2" id="KW-0238">DNA-binding</keyword>
<dbReference type="PANTHER" id="PTHR44688:SF16">
    <property type="entry name" value="DNA-BINDING TRANSCRIPTIONAL ACTIVATOR DEVR_DOSR"/>
    <property type="match status" value="1"/>
</dbReference>
<gene>
    <name evidence="6" type="ORF">GKZ27_03290</name>
</gene>
<dbReference type="Pfam" id="PF00196">
    <property type="entry name" value="GerE"/>
    <property type="match status" value="1"/>
</dbReference>
<evidence type="ECO:0000256" key="3">
    <source>
        <dbReference type="ARBA" id="ARBA00023163"/>
    </source>
</evidence>
<feature type="transmembrane region" description="Helical" evidence="4">
    <location>
        <begin position="286"/>
        <end position="305"/>
    </location>
</feature>